<keyword evidence="3 8" id="KW-0813">Transport</keyword>
<evidence type="ECO:0000256" key="1">
    <source>
        <dbReference type="ARBA" id="ARBA00004651"/>
    </source>
</evidence>
<keyword evidence="6 8" id="KW-1133">Transmembrane helix</keyword>
<gene>
    <name evidence="10" type="ORF">CR165_12910</name>
</gene>
<dbReference type="AlphaFoldDB" id="A0A2U1V3W6"/>
<evidence type="ECO:0000256" key="3">
    <source>
        <dbReference type="ARBA" id="ARBA00022448"/>
    </source>
</evidence>
<evidence type="ECO:0000256" key="4">
    <source>
        <dbReference type="ARBA" id="ARBA00022475"/>
    </source>
</evidence>
<feature type="transmembrane region" description="Helical" evidence="8">
    <location>
        <begin position="112"/>
        <end position="135"/>
    </location>
</feature>
<evidence type="ECO:0000313" key="11">
    <source>
        <dbReference type="Proteomes" id="UP000245048"/>
    </source>
</evidence>
<proteinExistence type="inferred from homology"/>
<comment type="similarity">
    <text evidence="2">Belongs to the binding-protein-dependent transport system permease family. CysTW subfamily.</text>
</comment>
<evidence type="ECO:0000256" key="7">
    <source>
        <dbReference type="ARBA" id="ARBA00023136"/>
    </source>
</evidence>
<feature type="transmembrane region" description="Helical" evidence="8">
    <location>
        <begin position="163"/>
        <end position="185"/>
    </location>
</feature>
<dbReference type="Gene3D" id="1.10.3720.10">
    <property type="entry name" value="MetI-like"/>
    <property type="match status" value="1"/>
</dbReference>
<dbReference type="PANTHER" id="PTHR42929:SF5">
    <property type="entry name" value="ABC TRANSPORTER PERMEASE PROTEIN"/>
    <property type="match status" value="1"/>
</dbReference>
<dbReference type="CDD" id="cd06261">
    <property type="entry name" value="TM_PBP2"/>
    <property type="match status" value="1"/>
</dbReference>
<dbReference type="GO" id="GO:0055085">
    <property type="term" value="P:transmembrane transport"/>
    <property type="evidence" value="ECO:0007669"/>
    <property type="project" value="InterPro"/>
</dbReference>
<comment type="caution">
    <text evidence="10">The sequence shown here is derived from an EMBL/GenBank/DDBJ whole genome shotgun (WGS) entry which is preliminary data.</text>
</comment>
<evidence type="ECO:0000256" key="2">
    <source>
        <dbReference type="ARBA" id="ARBA00007069"/>
    </source>
</evidence>
<keyword evidence="11" id="KW-1185">Reference proteome</keyword>
<dbReference type="PANTHER" id="PTHR42929">
    <property type="entry name" value="INNER MEMBRANE ABC TRANSPORTER PERMEASE PROTEIN YDCU-RELATED-RELATED"/>
    <property type="match status" value="1"/>
</dbReference>
<keyword evidence="5 8" id="KW-0812">Transmembrane</keyword>
<reference evidence="11" key="1">
    <citation type="submission" date="2017-10" db="EMBL/GenBank/DDBJ databases">
        <authorList>
            <person name="Toshchakov S.V."/>
            <person name="Goeva M.A."/>
        </authorList>
    </citation>
    <scope>NUCLEOTIDE SEQUENCE [LARGE SCALE GENOMIC DNA]</scope>
    <source>
        <strain evidence="11">JR1/69-1-13</strain>
    </source>
</reference>
<comment type="subcellular location">
    <subcellularLocation>
        <location evidence="1 8">Cell membrane</location>
        <topology evidence="1 8">Multi-pass membrane protein</topology>
    </subcellularLocation>
</comment>
<dbReference type="GO" id="GO:0005886">
    <property type="term" value="C:plasma membrane"/>
    <property type="evidence" value="ECO:0007669"/>
    <property type="project" value="UniProtKB-SubCell"/>
</dbReference>
<keyword evidence="7 8" id="KW-0472">Membrane</keyword>
<evidence type="ECO:0000256" key="6">
    <source>
        <dbReference type="ARBA" id="ARBA00022989"/>
    </source>
</evidence>
<evidence type="ECO:0000313" key="10">
    <source>
        <dbReference type="EMBL" id="PWC28610.1"/>
    </source>
</evidence>
<protein>
    <submittedName>
        <fullName evidence="10">ABC transporter permease</fullName>
    </submittedName>
</protein>
<evidence type="ECO:0000256" key="8">
    <source>
        <dbReference type="RuleBase" id="RU363032"/>
    </source>
</evidence>
<organism evidence="10 11">
    <name type="scientific">Teichococcus aestuarii</name>
    <dbReference type="NCBI Taxonomy" id="568898"/>
    <lineage>
        <taxon>Bacteria</taxon>
        <taxon>Pseudomonadati</taxon>
        <taxon>Pseudomonadota</taxon>
        <taxon>Alphaproteobacteria</taxon>
        <taxon>Acetobacterales</taxon>
        <taxon>Roseomonadaceae</taxon>
        <taxon>Roseomonas</taxon>
    </lineage>
</organism>
<dbReference type="InterPro" id="IPR000515">
    <property type="entry name" value="MetI-like"/>
</dbReference>
<dbReference type="SUPFAM" id="SSF161098">
    <property type="entry name" value="MetI-like"/>
    <property type="match status" value="1"/>
</dbReference>
<feature type="transmembrane region" description="Helical" evidence="8">
    <location>
        <begin position="260"/>
        <end position="284"/>
    </location>
</feature>
<dbReference type="EMBL" id="PDOA01000007">
    <property type="protein sequence ID" value="PWC28610.1"/>
    <property type="molecule type" value="Genomic_DNA"/>
</dbReference>
<dbReference type="InterPro" id="IPR035906">
    <property type="entry name" value="MetI-like_sf"/>
</dbReference>
<dbReference type="PROSITE" id="PS50928">
    <property type="entry name" value="ABC_TM1"/>
    <property type="match status" value="1"/>
</dbReference>
<name>A0A2U1V3W6_9PROT</name>
<feature type="domain" description="ABC transmembrane type-1" evidence="9">
    <location>
        <begin position="77"/>
        <end position="283"/>
    </location>
</feature>
<accession>A0A2U1V3W6</accession>
<evidence type="ECO:0000259" key="9">
    <source>
        <dbReference type="PROSITE" id="PS50928"/>
    </source>
</evidence>
<feature type="transmembrane region" description="Helical" evidence="8">
    <location>
        <begin position="81"/>
        <end position="100"/>
    </location>
</feature>
<sequence length="298" mass="31832">MAPPAATPARRARFRLPAPFLLSLPALLALGGALLLPLLGVAMLSFQGFDFDTGITPGWSLANYAELARDSLFHEALARTFRIALIVTALCVLLGVPEAWIIHRMAPRWRGLMLLVVVGPLLVSVVVRTFGWMVLLGTNGLLNQAMLALGIPGAPFRMMFTEFALILGLVHVMVPLVVLSVWASLGRLDPALLRAAESLGASKAATFRRVVLPNIMPGVLGGALMVFCLSASAFATPAMLGGKRLKVVASMTYTEFLNTLNWPLGAAIAVLLLLAILAATLLWTRLVERPALRRLGAA</sequence>
<feature type="transmembrane region" description="Helical" evidence="8">
    <location>
        <begin position="218"/>
        <end position="240"/>
    </location>
</feature>
<feature type="transmembrane region" description="Helical" evidence="8">
    <location>
        <begin position="20"/>
        <end position="44"/>
    </location>
</feature>
<evidence type="ECO:0000256" key="5">
    <source>
        <dbReference type="ARBA" id="ARBA00022692"/>
    </source>
</evidence>
<keyword evidence="4" id="KW-1003">Cell membrane</keyword>
<dbReference type="Proteomes" id="UP000245048">
    <property type="component" value="Unassembled WGS sequence"/>
</dbReference>
<dbReference type="Pfam" id="PF00528">
    <property type="entry name" value="BPD_transp_1"/>
    <property type="match status" value="1"/>
</dbReference>